<gene>
    <name evidence="3" type="ORF">V5O48_014942</name>
</gene>
<organism evidence="3 4">
    <name type="scientific">Marasmius crinis-equi</name>
    <dbReference type="NCBI Taxonomy" id="585013"/>
    <lineage>
        <taxon>Eukaryota</taxon>
        <taxon>Fungi</taxon>
        <taxon>Dikarya</taxon>
        <taxon>Basidiomycota</taxon>
        <taxon>Agaricomycotina</taxon>
        <taxon>Agaricomycetes</taxon>
        <taxon>Agaricomycetidae</taxon>
        <taxon>Agaricales</taxon>
        <taxon>Marasmiineae</taxon>
        <taxon>Marasmiaceae</taxon>
        <taxon>Marasmius</taxon>
    </lineage>
</organism>
<dbReference type="InterPro" id="IPR041320">
    <property type="entry name" value="CxC1"/>
</dbReference>
<dbReference type="Pfam" id="PF18802">
    <property type="entry name" value="CxC1"/>
    <property type="match status" value="1"/>
</dbReference>
<feature type="compositionally biased region" description="Basic and acidic residues" evidence="1">
    <location>
        <begin position="10"/>
        <end position="19"/>
    </location>
</feature>
<keyword evidence="4" id="KW-1185">Reference proteome</keyword>
<reference evidence="3 4" key="1">
    <citation type="submission" date="2024-02" db="EMBL/GenBank/DDBJ databases">
        <title>A draft genome for the cacao thread blight pathogen Marasmius crinis-equi.</title>
        <authorList>
            <person name="Cohen S.P."/>
            <person name="Baruah I.K."/>
            <person name="Amoako-Attah I."/>
            <person name="Bukari Y."/>
            <person name="Meinhardt L.W."/>
            <person name="Bailey B.A."/>
        </authorList>
    </citation>
    <scope>NUCLEOTIDE SEQUENCE [LARGE SCALE GENOMIC DNA]</scope>
    <source>
        <strain evidence="3 4">GH-76</strain>
    </source>
</reference>
<dbReference type="EMBL" id="JBAHYK010001689">
    <property type="protein sequence ID" value="KAL0567055.1"/>
    <property type="molecule type" value="Genomic_DNA"/>
</dbReference>
<feature type="compositionally biased region" description="Low complexity" evidence="1">
    <location>
        <begin position="24"/>
        <end position="37"/>
    </location>
</feature>
<dbReference type="PANTHER" id="PTHR33096">
    <property type="entry name" value="CXC2 DOMAIN-CONTAINING PROTEIN"/>
    <property type="match status" value="1"/>
</dbReference>
<dbReference type="Pfam" id="PF18758">
    <property type="entry name" value="KDZ"/>
    <property type="match status" value="1"/>
</dbReference>
<dbReference type="Proteomes" id="UP001465976">
    <property type="component" value="Unassembled WGS sequence"/>
</dbReference>
<evidence type="ECO:0000259" key="2">
    <source>
        <dbReference type="Pfam" id="PF18802"/>
    </source>
</evidence>
<name>A0ABR3EVX3_9AGAR</name>
<dbReference type="SUPFAM" id="SSF54001">
    <property type="entry name" value="Cysteine proteinases"/>
    <property type="match status" value="1"/>
</dbReference>
<feature type="region of interest" description="Disordered" evidence="1">
    <location>
        <begin position="1"/>
        <end position="68"/>
    </location>
</feature>
<feature type="domain" description="CxC1-like cysteine cluster associated with KDZ transposases" evidence="2">
    <location>
        <begin position="125"/>
        <end position="174"/>
    </location>
</feature>
<proteinExistence type="predicted"/>
<evidence type="ECO:0000313" key="4">
    <source>
        <dbReference type="Proteomes" id="UP001465976"/>
    </source>
</evidence>
<feature type="region of interest" description="Disordered" evidence="1">
    <location>
        <begin position="74"/>
        <end position="93"/>
    </location>
</feature>
<evidence type="ECO:0000313" key="3">
    <source>
        <dbReference type="EMBL" id="KAL0567055.1"/>
    </source>
</evidence>
<dbReference type="InterPro" id="IPR040521">
    <property type="entry name" value="KDZ"/>
</dbReference>
<dbReference type="InterPro" id="IPR038765">
    <property type="entry name" value="Papain-like_cys_pep_sf"/>
</dbReference>
<comment type="caution">
    <text evidence="3">The sequence shown here is derived from an EMBL/GenBank/DDBJ whole genome shotgun (WGS) entry which is preliminary data.</text>
</comment>
<accession>A0ABR3EVX3</accession>
<dbReference type="Gene3D" id="3.40.395.10">
    <property type="entry name" value="Adenoviral Proteinase, Chain A"/>
    <property type="match status" value="1"/>
</dbReference>
<evidence type="ECO:0000256" key="1">
    <source>
        <dbReference type="SAM" id="MobiDB-lite"/>
    </source>
</evidence>
<sequence>MARMRYLHAQVEEMKRPHEPPAPSSALSSSSQNPLAQTTTPSPPPEARVDADSQDDPPESQYHQHDQEMVEDALPPVSAASPAKKTKKDEQEDLTRRWKELLVELVDPLLKYWDRTVGVYPEDHRVKTFNYCQCRSLAEALVLHGLFPTSPLKPRMAISIVLLDFYQALCQHSSDADPQYVRAVLVNLQRILTLTSIQGEALQDPIRRALGQSLQWYDALVVQIDRYLLAKVDRMKATLPPLPDTVSTLSSPLRLSTALSMVSPSSINTSGSSSAIDPSQPSVPQPALRSVEAPLDVSQIEPGTVGQPRSDARLQYGSAHSYLQRLCPACFGGRLFGRSFQVGGDIHIAIDGNFHHRHLKSRGDGTLFCESSWVLLKEAVDVVGQRIDAARAKPPKPRVEVVPDDVVNADQESYKAAHGDKHRASSDAFDERGIMALVCRHDIPLFFASIDTPGEQQKYAVALLEALFAMLPFNAPVAALYDVACVLDRSINLYDMISNSILLRLQLVTTVMHAYGHQWVCQLYYNPRLRVGLGITDGEGVERLWSRLRKLIGIERRASRATRLRILDRQCDAIARDLRQGLRKWIQRRLYKNIQKKETDAVRTIRRNGSSERNGNGRRKLKPQFARDQIDSLEAEIAEVKATIKKMPFPPADATFILPKLEDLHHRLKGEAAQLYTSLNLDDRFPELCDVPLDYLHTLMLARDTKVVIRKKVIGTFFEWDRVDSAVGGAHEAIGTKVHQATRNAITKRAPVIENLIRKFIQFVTQLKKDHKAHYRIPIPERLPTQLALLWDMETSHLWEDVWILQTETPPKWLVNEGVRKGIQAVLNLDRCAEDRVRLSHEATNLCAWFRDELQPSIAKFISTFSDLNYATDILSVLTDTLDVLADTLDILADTLDIFTVLINTLFGAVGDLSYLADILNFHTGTPAAPMDDSDDEIEFIGENNTAEAIALRDVIEEDSEDEEETMTLIWEAPLPLSTDFMLSAAVAQYVFPRQTRAANSPRTFKPPSSRFAAIFNVNQYRRIDNSNARLDDECVNGCAGLLQQAFGAREVNYAILPSFVVPQILQPDYATTPAWSISKRSEYWLKSTWVIPIHDKSMEHWALAVVRVDIEEILIFDSFANRAFISKWVPNIQRVVH</sequence>
<protein>
    <recommendedName>
        <fullName evidence="2">CxC1-like cysteine cluster associated with KDZ transposases domain-containing protein</fullName>
    </recommendedName>
</protein>
<dbReference type="PANTHER" id="PTHR33096:SF1">
    <property type="entry name" value="CXC1-LIKE CYSTEINE CLUSTER ASSOCIATED WITH KDZ TRANSPOSASES DOMAIN-CONTAINING PROTEIN"/>
    <property type="match status" value="1"/>
</dbReference>